<dbReference type="EMBL" id="JABEOV010000004">
    <property type="protein sequence ID" value="NNG51914.1"/>
    <property type="molecule type" value="Genomic_DNA"/>
</dbReference>
<evidence type="ECO:0008006" key="5">
    <source>
        <dbReference type="Google" id="ProtNLM"/>
    </source>
</evidence>
<dbReference type="RefSeq" id="WP_064311292.1">
    <property type="nucleotide sequence ID" value="NZ_JABEOV010000004.1"/>
</dbReference>
<comment type="caution">
    <text evidence="2">The sequence shown here is derived from an EMBL/GenBank/DDBJ whole genome shotgun (WGS) entry which is preliminary data.</text>
</comment>
<evidence type="ECO:0000313" key="3">
    <source>
        <dbReference type="Proteomes" id="UP000531581"/>
    </source>
</evidence>
<dbReference type="AlphaFoldDB" id="A0A7Y7QY23"/>
<evidence type="ECO:0000313" key="4">
    <source>
        <dbReference type="Proteomes" id="UP000557656"/>
    </source>
</evidence>
<protein>
    <recommendedName>
        <fullName evidence="5">Glycosyl transferase family 1 domain-containing protein</fullName>
    </recommendedName>
</protein>
<dbReference type="SUPFAM" id="SSF53756">
    <property type="entry name" value="UDP-Glycosyltransferase/glycogen phosphorylase"/>
    <property type="match status" value="1"/>
</dbReference>
<evidence type="ECO:0000313" key="2">
    <source>
        <dbReference type="EMBL" id="NVP32827.1"/>
    </source>
</evidence>
<dbReference type="Proteomes" id="UP000531581">
    <property type="component" value="Unassembled WGS sequence"/>
</dbReference>
<dbReference type="Gene3D" id="3.40.50.2000">
    <property type="entry name" value="Glycogen Phosphorylase B"/>
    <property type="match status" value="1"/>
</dbReference>
<keyword evidence="4" id="KW-1185">Reference proteome</keyword>
<reference evidence="3 4" key="1">
    <citation type="submission" date="2020-05" db="EMBL/GenBank/DDBJ databases">
        <title>Draft Genome Sequences of Sphingomonas sp. Isolated from the International Space Station.</title>
        <authorList>
            <person name="Bijlani S."/>
            <person name="Singh N.K."/>
            <person name="Mason C.E."/>
            <person name="Wang C.C."/>
            <person name="Venkateswaran K."/>
        </authorList>
    </citation>
    <scope>NUCLEOTIDE SEQUENCE [LARGE SCALE GENOMIC DNA]</scope>
    <source>
        <strain evidence="1 4">IIF7SW-B5</strain>
        <strain evidence="2">ISS-IIF7SWP</strain>
    </source>
</reference>
<dbReference type="Proteomes" id="UP000557656">
    <property type="component" value="Unassembled WGS sequence"/>
</dbReference>
<organism evidence="2 3">
    <name type="scientific">Sphingomonas sanguinis</name>
    <dbReference type="NCBI Taxonomy" id="33051"/>
    <lineage>
        <taxon>Bacteria</taxon>
        <taxon>Pseudomonadati</taxon>
        <taxon>Pseudomonadota</taxon>
        <taxon>Alphaproteobacteria</taxon>
        <taxon>Sphingomonadales</taxon>
        <taxon>Sphingomonadaceae</taxon>
        <taxon>Sphingomonas</taxon>
    </lineage>
</organism>
<accession>A0A7Y7QY23</accession>
<name>A0A7Y7QY23_9SPHN</name>
<dbReference type="EMBL" id="JABYQV010000019">
    <property type="protein sequence ID" value="NVP32827.1"/>
    <property type="molecule type" value="Genomic_DNA"/>
</dbReference>
<gene>
    <name evidence="1" type="ORF">HKX05_00920</name>
    <name evidence="2" type="ORF">HLV41_17460</name>
</gene>
<sequence length="166" mass="18348">MDRSFIAFGDSGDVRQLIRIIRAFALAGKLGERLTIVGCAHKRRKMAKWVEALRVDGVTSFADADDRDYWIGDPRAVFIFARLHDGYEHRLLDALAHGVPIVALRCDRRSNLFGSYGPMIDVPSSDDVIGLSNSMLTVRRDERHFLVAGAPQAAGRQASTQVIGLP</sequence>
<proteinExistence type="predicted"/>
<evidence type="ECO:0000313" key="1">
    <source>
        <dbReference type="EMBL" id="NNG51914.1"/>
    </source>
</evidence>